<comment type="caution">
    <text evidence="1">The sequence shown here is derived from an EMBL/GenBank/DDBJ whole genome shotgun (WGS) entry which is preliminary data.</text>
</comment>
<dbReference type="AlphaFoldDB" id="A0A0D8FUP7"/>
<dbReference type="SUPFAM" id="SSF48371">
    <property type="entry name" value="ARM repeat"/>
    <property type="match status" value="1"/>
</dbReference>
<evidence type="ECO:0000313" key="1">
    <source>
        <dbReference type="EMBL" id="KJE76995.1"/>
    </source>
</evidence>
<gene>
    <name evidence="1" type="ORF">FEAC_13210</name>
</gene>
<dbReference type="InterPro" id="IPR004155">
    <property type="entry name" value="PBS_lyase_HEAT"/>
</dbReference>
<protein>
    <submittedName>
        <fullName evidence="1">HEAT repeat protein</fullName>
    </submittedName>
</protein>
<proteinExistence type="predicted"/>
<accession>A0A0D8FUP7</accession>
<dbReference type="SMART" id="SM00567">
    <property type="entry name" value="EZ_HEAT"/>
    <property type="match status" value="2"/>
</dbReference>
<dbReference type="eggNOG" id="COG1413">
    <property type="taxonomic scope" value="Bacteria"/>
</dbReference>
<name>A0A0D8FUP7_9ACTN</name>
<dbReference type="Proteomes" id="UP000032336">
    <property type="component" value="Unassembled WGS sequence"/>
</dbReference>
<keyword evidence="2" id="KW-1185">Reference proteome</keyword>
<dbReference type="InterPro" id="IPR016024">
    <property type="entry name" value="ARM-type_fold"/>
</dbReference>
<evidence type="ECO:0000313" key="2">
    <source>
        <dbReference type="Proteomes" id="UP000032336"/>
    </source>
</evidence>
<dbReference type="STRING" id="1121877.FEAC_13210"/>
<dbReference type="EMBL" id="JXUW01000009">
    <property type="protein sequence ID" value="KJE76995.1"/>
    <property type="molecule type" value="Genomic_DNA"/>
</dbReference>
<organism evidence="1 2">
    <name type="scientific">Ferrimicrobium acidiphilum DSM 19497</name>
    <dbReference type="NCBI Taxonomy" id="1121877"/>
    <lineage>
        <taxon>Bacteria</taxon>
        <taxon>Bacillati</taxon>
        <taxon>Actinomycetota</taxon>
        <taxon>Acidimicrobiia</taxon>
        <taxon>Acidimicrobiales</taxon>
        <taxon>Acidimicrobiaceae</taxon>
        <taxon>Ferrimicrobium</taxon>
    </lineage>
</organism>
<dbReference type="Pfam" id="PF13646">
    <property type="entry name" value="HEAT_2"/>
    <property type="match status" value="1"/>
</dbReference>
<dbReference type="Gene3D" id="1.25.10.10">
    <property type="entry name" value="Leucine-rich Repeat Variant"/>
    <property type="match status" value="1"/>
</dbReference>
<reference evidence="1 2" key="1">
    <citation type="submission" date="2015-01" db="EMBL/GenBank/DDBJ databases">
        <title>Draft genome of the acidophilic iron oxidizer Ferrimicrobium acidiphilum strain T23.</title>
        <authorList>
            <person name="Poehlein A."/>
            <person name="Eisen S."/>
            <person name="Schloemann M."/>
            <person name="Johnson B.D."/>
            <person name="Daniel R."/>
            <person name="Muehling M."/>
        </authorList>
    </citation>
    <scope>NUCLEOTIDE SEQUENCE [LARGE SCALE GENOMIC DNA]</scope>
    <source>
        <strain evidence="1 2">T23</strain>
    </source>
</reference>
<dbReference type="InterPro" id="IPR011989">
    <property type="entry name" value="ARM-like"/>
</dbReference>
<sequence length="208" mass="22947">MPRLQSPCLLLLVRGVFNELSILLSGSREELRALLKEMPSELLAQGHRAYQSRFGPDGDMLELALADPDLRVGIAAVAAIPSERRNSELAERCMSDSSWLVVEFGAYVAGELEDRALVPRLIELAEGHDEPLVRESALASLGAIGDPRAVPLVLSALSSKNVYLRRRALVISVAFESEEIDAAVEALRDDRDAQIRQLFVDLERDPYQ</sequence>